<proteinExistence type="predicted"/>
<keyword evidence="2" id="KW-1185">Reference proteome</keyword>
<dbReference type="EMBL" id="JAJFAZ020000002">
    <property type="protein sequence ID" value="KAI5342883.1"/>
    <property type="molecule type" value="Genomic_DNA"/>
</dbReference>
<organism evidence="1 2">
    <name type="scientific">Prunus dulcis</name>
    <name type="common">Almond</name>
    <name type="synonym">Amygdalus dulcis</name>
    <dbReference type="NCBI Taxonomy" id="3755"/>
    <lineage>
        <taxon>Eukaryota</taxon>
        <taxon>Viridiplantae</taxon>
        <taxon>Streptophyta</taxon>
        <taxon>Embryophyta</taxon>
        <taxon>Tracheophyta</taxon>
        <taxon>Spermatophyta</taxon>
        <taxon>Magnoliopsida</taxon>
        <taxon>eudicotyledons</taxon>
        <taxon>Gunneridae</taxon>
        <taxon>Pentapetalae</taxon>
        <taxon>rosids</taxon>
        <taxon>fabids</taxon>
        <taxon>Rosales</taxon>
        <taxon>Rosaceae</taxon>
        <taxon>Amygdaloideae</taxon>
        <taxon>Amygdaleae</taxon>
        <taxon>Prunus</taxon>
    </lineage>
</organism>
<name>A0AAD4WGV7_PRUDU</name>
<gene>
    <name evidence="1" type="ORF">L3X38_010759</name>
</gene>
<comment type="caution">
    <text evidence="1">The sequence shown here is derived from an EMBL/GenBank/DDBJ whole genome shotgun (WGS) entry which is preliminary data.</text>
</comment>
<dbReference type="Proteomes" id="UP001054821">
    <property type="component" value="Chromosome 2"/>
</dbReference>
<dbReference type="AlphaFoldDB" id="A0AAD4WGV7"/>
<reference evidence="1 2" key="1">
    <citation type="journal article" date="2022" name="G3 (Bethesda)">
        <title>Whole-genome sequence and methylome profiling of the almond [Prunus dulcis (Mill.) D.A. Webb] cultivar 'Nonpareil'.</title>
        <authorList>
            <person name="D'Amico-Willman K.M."/>
            <person name="Ouma W.Z."/>
            <person name="Meulia T."/>
            <person name="Sideli G.M."/>
            <person name="Gradziel T.M."/>
            <person name="Fresnedo-Ramirez J."/>
        </authorList>
    </citation>
    <scope>NUCLEOTIDE SEQUENCE [LARGE SCALE GENOMIC DNA]</scope>
    <source>
        <strain evidence="1">Clone GOH B32 T37-40</strain>
    </source>
</reference>
<evidence type="ECO:0000313" key="2">
    <source>
        <dbReference type="Proteomes" id="UP001054821"/>
    </source>
</evidence>
<protein>
    <submittedName>
        <fullName evidence="1">Uncharacterized protein</fullName>
    </submittedName>
</protein>
<accession>A0AAD4WGV7</accession>
<evidence type="ECO:0000313" key="1">
    <source>
        <dbReference type="EMBL" id="KAI5342883.1"/>
    </source>
</evidence>
<sequence length="159" mass="17795">MSSILAAESWTLLEARKVSISAEIGQRLACYEGHPTSSSSLVSRLFFAQQLSATADLQQLQAQVSYLLLHSSFFLLPPSSFFLLSFSCRQSYPLMYRDRFNGVSEPYRKVNILEKSTIRHMAYRIRIDAVSVPYRIGAVSDTSIPQKSGVSVQHSLLPC</sequence>